<dbReference type="PANTHER" id="PTHR43738">
    <property type="entry name" value="ABC TRANSPORTER, MEMBRANE PROTEIN"/>
    <property type="match status" value="1"/>
</dbReference>
<dbReference type="InterPro" id="IPR003838">
    <property type="entry name" value="ABC3_permease_C"/>
</dbReference>
<dbReference type="Pfam" id="PF12704">
    <property type="entry name" value="MacB_PCD"/>
    <property type="match status" value="1"/>
</dbReference>
<evidence type="ECO:0000313" key="10">
    <source>
        <dbReference type="EMBL" id="SHJ84964.1"/>
    </source>
</evidence>
<dbReference type="GO" id="GO:0005886">
    <property type="term" value="C:plasma membrane"/>
    <property type="evidence" value="ECO:0007669"/>
    <property type="project" value="UniProtKB-SubCell"/>
</dbReference>
<evidence type="ECO:0000256" key="6">
    <source>
        <dbReference type="SAM" id="MobiDB-lite"/>
    </source>
</evidence>
<evidence type="ECO:0000256" key="1">
    <source>
        <dbReference type="ARBA" id="ARBA00004651"/>
    </source>
</evidence>
<evidence type="ECO:0000256" key="4">
    <source>
        <dbReference type="ARBA" id="ARBA00022989"/>
    </source>
</evidence>
<protein>
    <submittedName>
        <fullName evidence="10">Putative ABC transport system permease protein</fullName>
    </submittedName>
</protein>
<dbReference type="PANTHER" id="PTHR43738:SF2">
    <property type="entry name" value="ABC TRANSPORTER PERMEASE"/>
    <property type="match status" value="1"/>
</dbReference>
<sequence>MNIWKISLKNLLHRPLYAVLAIVSLSISIGLLLGIQQLDGSIRNQFENGLGNVELVVGAKGSPLQLVLSSVLHIDQPTGNIPYPEVERLAKNPLVKAAVPISYGDNYKGYRIVGSTPGFATLYGAELLEGRAVKEAMEVIIGNEVAQELGLRLGDTFLSSHGFAENALEEHDQAFTVVGIYKPTYKVIDRLICSNLKSIWDVHDHGKGNEEARDREENGHHPEGHDESHETHAHVPEDPMHGHELEDKEVTSILLTFRNPMGLLTLPRTINKDTNLQAALPKYELERLFRFTGIGVKAISWIAYIILVISCMTIFIGLYKMVRERAFDLALMRTYGAGNFQLACIVGFEGLLMVLASVVLGLIFSQVGLQLLLSLFKSQIQQGIALVFSAEQTIRTLLVVFSISVLSVLMALLPLLRMNISKVLSDEK</sequence>
<dbReference type="InterPro" id="IPR051125">
    <property type="entry name" value="ABC-4/HrtB_transporter"/>
</dbReference>
<evidence type="ECO:0000313" key="11">
    <source>
        <dbReference type="Proteomes" id="UP000184543"/>
    </source>
</evidence>
<organism evidence="10 11">
    <name type="scientific">Pseudozobellia thermophila</name>
    <dbReference type="NCBI Taxonomy" id="192903"/>
    <lineage>
        <taxon>Bacteria</taxon>
        <taxon>Pseudomonadati</taxon>
        <taxon>Bacteroidota</taxon>
        <taxon>Flavobacteriia</taxon>
        <taxon>Flavobacteriales</taxon>
        <taxon>Flavobacteriaceae</taxon>
        <taxon>Pseudozobellia</taxon>
    </lineage>
</organism>
<proteinExistence type="predicted"/>
<feature type="transmembrane region" description="Helical" evidence="7">
    <location>
        <begin position="396"/>
        <end position="416"/>
    </location>
</feature>
<keyword evidence="3 7" id="KW-0812">Transmembrane</keyword>
<evidence type="ECO:0000256" key="3">
    <source>
        <dbReference type="ARBA" id="ARBA00022692"/>
    </source>
</evidence>
<keyword evidence="4 7" id="KW-1133">Transmembrane helix</keyword>
<feature type="domain" description="MacB-like periplasmic core" evidence="9">
    <location>
        <begin position="19"/>
        <end position="183"/>
    </location>
</feature>
<feature type="region of interest" description="Disordered" evidence="6">
    <location>
        <begin position="204"/>
        <end position="241"/>
    </location>
</feature>
<feature type="transmembrane region" description="Helical" evidence="7">
    <location>
        <begin position="298"/>
        <end position="319"/>
    </location>
</feature>
<evidence type="ECO:0000256" key="7">
    <source>
        <dbReference type="SAM" id="Phobius"/>
    </source>
</evidence>
<dbReference type="Pfam" id="PF02687">
    <property type="entry name" value="FtsX"/>
    <property type="match status" value="1"/>
</dbReference>
<keyword evidence="11" id="KW-1185">Reference proteome</keyword>
<reference evidence="11" key="1">
    <citation type="submission" date="2016-11" db="EMBL/GenBank/DDBJ databases">
        <authorList>
            <person name="Varghese N."/>
            <person name="Submissions S."/>
        </authorList>
    </citation>
    <scope>NUCLEOTIDE SEQUENCE [LARGE SCALE GENOMIC DNA]</scope>
    <source>
        <strain evidence="11">DSM 19858</strain>
    </source>
</reference>
<dbReference type="OrthoDB" id="9784014at2"/>
<accession>A0A1M6MNE7</accession>
<dbReference type="STRING" id="192903.SAMN04488513_11070"/>
<evidence type="ECO:0000259" key="8">
    <source>
        <dbReference type="Pfam" id="PF02687"/>
    </source>
</evidence>
<dbReference type="AlphaFoldDB" id="A0A1M6MNE7"/>
<dbReference type="InterPro" id="IPR025857">
    <property type="entry name" value="MacB_PCD"/>
</dbReference>
<feature type="domain" description="ABC3 transporter permease C-terminal" evidence="8">
    <location>
        <begin position="302"/>
        <end position="419"/>
    </location>
</feature>
<dbReference type="Proteomes" id="UP000184543">
    <property type="component" value="Unassembled WGS sequence"/>
</dbReference>
<dbReference type="RefSeq" id="WP_072995253.1">
    <property type="nucleotide sequence ID" value="NZ_FQYU01000010.1"/>
</dbReference>
<name>A0A1M6MNE7_9FLAO</name>
<evidence type="ECO:0000256" key="5">
    <source>
        <dbReference type="ARBA" id="ARBA00023136"/>
    </source>
</evidence>
<comment type="subcellular location">
    <subcellularLocation>
        <location evidence="1">Cell membrane</location>
        <topology evidence="1">Multi-pass membrane protein</topology>
    </subcellularLocation>
</comment>
<keyword evidence="5 7" id="KW-0472">Membrane</keyword>
<evidence type="ECO:0000256" key="2">
    <source>
        <dbReference type="ARBA" id="ARBA00022475"/>
    </source>
</evidence>
<keyword evidence="2" id="KW-1003">Cell membrane</keyword>
<evidence type="ECO:0000259" key="9">
    <source>
        <dbReference type="Pfam" id="PF12704"/>
    </source>
</evidence>
<feature type="transmembrane region" description="Helical" evidence="7">
    <location>
        <begin position="16"/>
        <end position="35"/>
    </location>
</feature>
<feature type="transmembrane region" description="Helical" evidence="7">
    <location>
        <begin position="340"/>
        <end position="364"/>
    </location>
</feature>
<gene>
    <name evidence="10" type="ORF">SAMN04488513_11070</name>
</gene>
<dbReference type="EMBL" id="FQYU01000010">
    <property type="protein sequence ID" value="SHJ84964.1"/>
    <property type="molecule type" value="Genomic_DNA"/>
</dbReference>